<sequence length="468" mass="50823">MEKSGCCIASWIAGILVVGAGAVLIAAYAVLIHVHIAVDEASLTRFHLADASSSPALAYNLSLTLTIRNPNWAITIKNKKNLEASYSFDGQVFDRVLVAEKGDKQGPKRTRVYHLAVASASPNGTAVPAFGSAGAEEFRRQNATGFFDVEVKVTGKFQYTGRYTKCELDATCPLKLQLAPPGTKAVVFEKVKCKLDKPKNGRLAWILRRRSRSTCAPVAQFTSSRSPRFLAGLADRAHKSAPLPAGFPASPSHDYGGRYCCRIPYQVWEDIKWCFILLGLIVVAVVVTGVVLIAVIFGGPLRHVKFTVEDASLTRFALVTSPTTAIAYNLTLSLAVHNPNWAIGIKHDKPLEASYSFDDQPFERVLVADEGSKQGARKTVVYRLSSGSAGRAVALGNAGEAEFRKENATGIFEVDVALTGKFKYTLRKTKCKIEATCPLRLQLDTPGTTAVVFQRVDCEVAKSDDKYC</sequence>
<evidence type="ECO:0000313" key="4">
    <source>
        <dbReference type="EMBL" id="KAF8690588.1"/>
    </source>
</evidence>
<proteinExistence type="predicted"/>
<dbReference type="EMBL" id="JACEFO010001972">
    <property type="protein sequence ID" value="KAF8690588.1"/>
    <property type="molecule type" value="Genomic_DNA"/>
</dbReference>
<evidence type="ECO:0000313" key="5">
    <source>
        <dbReference type="Proteomes" id="UP000636709"/>
    </source>
</evidence>
<protein>
    <recommendedName>
        <fullName evidence="6">Late embryogenesis abundant protein LEA-2 subgroup domain-containing protein</fullName>
    </recommendedName>
</protein>
<evidence type="ECO:0000256" key="1">
    <source>
        <dbReference type="ARBA" id="ARBA00004370"/>
    </source>
</evidence>
<organism evidence="4 5">
    <name type="scientific">Digitaria exilis</name>
    <dbReference type="NCBI Taxonomy" id="1010633"/>
    <lineage>
        <taxon>Eukaryota</taxon>
        <taxon>Viridiplantae</taxon>
        <taxon>Streptophyta</taxon>
        <taxon>Embryophyta</taxon>
        <taxon>Tracheophyta</taxon>
        <taxon>Spermatophyta</taxon>
        <taxon>Magnoliopsida</taxon>
        <taxon>Liliopsida</taxon>
        <taxon>Poales</taxon>
        <taxon>Poaceae</taxon>
        <taxon>PACMAD clade</taxon>
        <taxon>Panicoideae</taxon>
        <taxon>Panicodae</taxon>
        <taxon>Paniceae</taxon>
        <taxon>Anthephorinae</taxon>
        <taxon>Digitaria</taxon>
    </lineage>
</organism>
<dbReference type="OrthoDB" id="635605at2759"/>
<dbReference type="InterPro" id="IPR044839">
    <property type="entry name" value="NDR1-like"/>
</dbReference>
<feature type="transmembrane region" description="Helical" evidence="3">
    <location>
        <begin position="275"/>
        <end position="297"/>
    </location>
</feature>
<dbReference type="PANTHER" id="PTHR31415">
    <property type="entry name" value="OS05G0367900 PROTEIN"/>
    <property type="match status" value="1"/>
</dbReference>
<evidence type="ECO:0008006" key="6">
    <source>
        <dbReference type="Google" id="ProtNLM"/>
    </source>
</evidence>
<evidence type="ECO:0000256" key="3">
    <source>
        <dbReference type="SAM" id="Phobius"/>
    </source>
</evidence>
<dbReference type="GO" id="GO:0009506">
    <property type="term" value="C:plasmodesma"/>
    <property type="evidence" value="ECO:0007669"/>
    <property type="project" value="TreeGrafter"/>
</dbReference>
<comment type="caution">
    <text evidence="4">The sequence shown here is derived from an EMBL/GenBank/DDBJ whole genome shotgun (WGS) entry which is preliminary data.</text>
</comment>
<dbReference type="Proteomes" id="UP000636709">
    <property type="component" value="Unassembled WGS sequence"/>
</dbReference>
<dbReference type="AlphaFoldDB" id="A0A835EFZ6"/>
<keyword evidence="3" id="KW-0812">Transmembrane</keyword>
<dbReference type="PANTHER" id="PTHR31415:SF80">
    <property type="entry name" value="LATE EMBRYOGENESIS ABUNDANT PROTEIN LEA-2 SUBGROUP DOMAIN-CONTAINING PROTEIN"/>
    <property type="match status" value="1"/>
</dbReference>
<keyword evidence="5" id="KW-1185">Reference proteome</keyword>
<gene>
    <name evidence="4" type="ORF">HU200_040955</name>
</gene>
<dbReference type="GO" id="GO:0098542">
    <property type="term" value="P:defense response to other organism"/>
    <property type="evidence" value="ECO:0007669"/>
    <property type="project" value="InterPro"/>
</dbReference>
<reference evidence="4" key="1">
    <citation type="submission" date="2020-07" db="EMBL/GenBank/DDBJ databases">
        <title>Genome sequence and genetic diversity analysis of an under-domesticated orphan crop, white fonio (Digitaria exilis).</title>
        <authorList>
            <person name="Bennetzen J.L."/>
            <person name="Chen S."/>
            <person name="Ma X."/>
            <person name="Wang X."/>
            <person name="Yssel A.E.J."/>
            <person name="Chaluvadi S.R."/>
            <person name="Johnson M."/>
            <person name="Gangashetty P."/>
            <person name="Hamidou F."/>
            <person name="Sanogo M.D."/>
            <person name="Zwaenepoel A."/>
            <person name="Wallace J."/>
            <person name="Van De Peer Y."/>
            <person name="Van Deynze A."/>
        </authorList>
    </citation>
    <scope>NUCLEOTIDE SEQUENCE</scope>
    <source>
        <tissue evidence="4">Leaves</tissue>
    </source>
</reference>
<evidence type="ECO:0000256" key="2">
    <source>
        <dbReference type="ARBA" id="ARBA00023136"/>
    </source>
</evidence>
<keyword evidence="2 3" id="KW-0472">Membrane</keyword>
<dbReference type="Gramene" id="Dexi2A01G0008860.1">
    <property type="protein sequence ID" value="Dexi2A01G0008860.1:cds"/>
    <property type="gene ID" value="Dexi2A01G0008860"/>
</dbReference>
<comment type="subcellular location">
    <subcellularLocation>
        <location evidence="1">Membrane</location>
    </subcellularLocation>
</comment>
<keyword evidence="3" id="KW-1133">Transmembrane helix</keyword>
<dbReference type="GO" id="GO:0005886">
    <property type="term" value="C:plasma membrane"/>
    <property type="evidence" value="ECO:0007669"/>
    <property type="project" value="TreeGrafter"/>
</dbReference>
<name>A0A835EFZ6_9POAL</name>
<feature type="transmembrane region" description="Helical" evidence="3">
    <location>
        <begin position="12"/>
        <end position="36"/>
    </location>
</feature>
<accession>A0A835EFZ6</accession>